<comment type="caution">
    <text evidence="1">The sequence shown here is derived from an EMBL/GenBank/DDBJ whole genome shotgun (WGS) entry which is preliminary data.</text>
</comment>
<dbReference type="Proteomes" id="UP001162992">
    <property type="component" value="Chromosome 5"/>
</dbReference>
<proteinExistence type="predicted"/>
<dbReference type="EMBL" id="CM055096">
    <property type="protein sequence ID" value="KAJ7556769.1"/>
    <property type="molecule type" value="Genomic_DNA"/>
</dbReference>
<organism evidence="1 2">
    <name type="scientific">Diphasiastrum complanatum</name>
    <name type="common">Issler's clubmoss</name>
    <name type="synonym">Lycopodium complanatum</name>
    <dbReference type="NCBI Taxonomy" id="34168"/>
    <lineage>
        <taxon>Eukaryota</taxon>
        <taxon>Viridiplantae</taxon>
        <taxon>Streptophyta</taxon>
        <taxon>Embryophyta</taxon>
        <taxon>Tracheophyta</taxon>
        <taxon>Lycopodiopsida</taxon>
        <taxon>Lycopodiales</taxon>
        <taxon>Lycopodiaceae</taxon>
        <taxon>Lycopodioideae</taxon>
        <taxon>Diphasiastrum</taxon>
    </lineage>
</organism>
<evidence type="ECO:0000313" key="1">
    <source>
        <dbReference type="EMBL" id="KAJ7556769.1"/>
    </source>
</evidence>
<reference evidence="2" key="1">
    <citation type="journal article" date="2024" name="Proc. Natl. Acad. Sci. U.S.A.">
        <title>Extraordinary preservation of gene collinearity over three hundred million years revealed in homosporous lycophytes.</title>
        <authorList>
            <person name="Li C."/>
            <person name="Wickell D."/>
            <person name="Kuo L.Y."/>
            <person name="Chen X."/>
            <person name="Nie B."/>
            <person name="Liao X."/>
            <person name="Peng D."/>
            <person name="Ji J."/>
            <person name="Jenkins J."/>
            <person name="Williams M."/>
            <person name="Shu S."/>
            <person name="Plott C."/>
            <person name="Barry K."/>
            <person name="Rajasekar S."/>
            <person name="Grimwood J."/>
            <person name="Han X."/>
            <person name="Sun S."/>
            <person name="Hou Z."/>
            <person name="He W."/>
            <person name="Dai G."/>
            <person name="Sun C."/>
            <person name="Schmutz J."/>
            <person name="Leebens-Mack J.H."/>
            <person name="Li F.W."/>
            <person name="Wang L."/>
        </authorList>
    </citation>
    <scope>NUCLEOTIDE SEQUENCE [LARGE SCALE GENOMIC DNA]</scope>
    <source>
        <strain evidence="2">cv. PW_Plant_1</strain>
    </source>
</reference>
<keyword evidence="2" id="KW-1185">Reference proteome</keyword>
<name>A0ACC2DR36_DIPCM</name>
<gene>
    <name evidence="1" type="ORF">O6H91_05G097300</name>
</gene>
<sequence>MGAQSDSKKAEESENNPKLLSQLSIKVESKAADASDQLCKPLLKKSGSRKASSHRHHASSTLVPFLCTLVVAMGPLSLGLALGYTSPTQPGIMKDLKLSIPQYSFFGSLVNVGAMAGAIVSGQIADRIGRKGALVAASIPDVIGWILTFFSEETYLLYLGRFLLGFGGGLISFTVPVYIAEISPRHLRGTLGTMHQLALTIGIMLAYLGGLFLDWRPLAIVGAIPGILLVIGLIFVCETPRWLGKAGRTEELKSALKLLRGKNVDISAEFSDIQTASEISKLQENVHISELLKRRLFRPLVAGIGLQILQQFSGVNGVLLYSGEIFRTVGFKSANVASFGLGFLQVIMTVAAAGLMDKAGRRLLLMVSAGGMALSSFLVGSSFYLRSFYQFHMSPGMDTFINVLAFSSLLVYIASFSFGMGAIPWIIMSEVFPARVKGIAGSFATLVNWSSSWAVTMAFNFLLTWSAEGSFWLFGFVCLLSVAFVAMFVPETRGRTLEQIESSFK</sequence>
<protein>
    <submittedName>
        <fullName evidence="1">Uncharacterized protein</fullName>
    </submittedName>
</protein>
<evidence type="ECO:0000313" key="2">
    <source>
        <dbReference type="Proteomes" id="UP001162992"/>
    </source>
</evidence>
<accession>A0ACC2DR36</accession>